<protein>
    <submittedName>
        <fullName evidence="2">Uncharacterized protein</fullName>
    </submittedName>
</protein>
<evidence type="ECO:0000313" key="2">
    <source>
        <dbReference type="EMBL" id="KAH3875874.1"/>
    </source>
</evidence>
<proteinExistence type="predicted"/>
<name>A0A9D4MHP2_DREPO</name>
<reference evidence="2" key="1">
    <citation type="journal article" date="2019" name="bioRxiv">
        <title>The Genome of the Zebra Mussel, Dreissena polymorpha: A Resource for Invasive Species Research.</title>
        <authorList>
            <person name="McCartney M.A."/>
            <person name="Auch B."/>
            <person name="Kono T."/>
            <person name="Mallez S."/>
            <person name="Zhang Y."/>
            <person name="Obille A."/>
            <person name="Becker A."/>
            <person name="Abrahante J.E."/>
            <person name="Garbe J."/>
            <person name="Badalamenti J.P."/>
            <person name="Herman A."/>
            <person name="Mangelson H."/>
            <person name="Liachko I."/>
            <person name="Sullivan S."/>
            <person name="Sone E.D."/>
            <person name="Koren S."/>
            <person name="Silverstein K.A.T."/>
            <person name="Beckman K.B."/>
            <person name="Gohl D.M."/>
        </authorList>
    </citation>
    <scope>NUCLEOTIDE SEQUENCE</scope>
    <source>
        <strain evidence="2">Duluth1</strain>
        <tissue evidence="2">Whole animal</tissue>
    </source>
</reference>
<dbReference type="Proteomes" id="UP000828390">
    <property type="component" value="Unassembled WGS sequence"/>
</dbReference>
<feature type="compositionally biased region" description="Basic and acidic residues" evidence="1">
    <location>
        <begin position="1"/>
        <end position="20"/>
    </location>
</feature>
<evidence type="ECO:0000256" key="1">
    <source>
        <dbReference type="SAM" id="MobiDB-lite"/>
    </source>
</evidence>
<organism evidence="2 3">
    <name type="scientific">Dreissena polymorpha</name>
    <name type="common">Zebra mussel</name>
    <name type="synonym">Mytilus polymorpha</name>
    <dbReference type="NCBI Taxonomy" id="45954"/>
    <lineage>
        <taxon>Eukaryota</taxon>
        <taxon>Metazoa</taxon>
        <taxon>Spiralia</taxon>
        <taxon>Lophotrochozoa</taxon>
        <taxon>Mollusca</taxon>
        <taxon>Bivalvia</taxon>
        <taxon>Autobranchia</taxon>
        <taxon>Heteroconchia</taxon>
        <taxon>Euheterodonta</taxon>
        <taxon>Imparidentia</taxon>
        <taxon>Neoheterodontei</taxon>
        <taxon>Myida</taxon>
        <taxon>Dreissenoidea</taxon>
        <taxon>Dreissenidae</taxon>
        <taxon>Dreissena</taxon>
    </lineage>
</organism>
<reference evidence="2" key="2">
    <citation type="submission" date="2020-11" db="EMBL/GenBank/DDBJ databases">
        <authorList>
            <person name="McCartney M.A."/>
            <person name="Auch B."/>
            <person name="Kono T."/>
            <person name="Mallez S."/>
            <person name="Becker A."/>
            <person name="Gohl D.M."/>
            <person name="Silverstein K.A.T."/>
            <person name="Koren S."/>
            <person name="Bechman K.B."/>
            <person name="Herman A."/>
            <person name="Abrahante J.E."/>
            <person name="Garbe J."/>
        </authorList>
    </citation>
    <scope>NUCLEOTIDE SEQUENCE</scope>
    <source>
        <strain evidence="2">Duluth1</strain>
        <tissue evidence="2">Whole animal</tissue>
    </source>
</reference>
<sequence length="61" mass="6765">MFNTSGKDRQRPARHREQPGRHRKKRDGTVVSPSPCRPRLSYGNAPVVAGDVSVNADRVPV</sequence>
<evidence type="ECO:0000313" key="3">
    <source>
        <dbReference type="Proteomes" id="UP000828390"/>
    </source>
</evidence>
<accession>A0A9D4MHP2</accession>
<feature type="region of interest" description="Disordered" evidence="1">
    <location>
        <begin position="1"/>
        <end position="44"/>
    </location>
</feature>
<dbReference type="EMBL" id="JAIWYP010000002">
    <property type="protein sequence ID" value="KAH3875874.1"/>
    <property type="molecule type" value="Genomic_DNA"/>
</dbReference>
<dbReference type="AlphaFoldDB" id="A0A9D4MHP2"/>
<comment type="caution">
    <text evidence="2">The sequence shown here is derived from an EMBL/GenBank/DDBJ whole genome shotgun (WGS) entry which is preliminary data.</text>
</comment>
<gene>
    <name evidence="2" type="ORF">DPMN_039155</name>
</gene>
<keyword evidence="3" id="KW-1185">Reference proteome</keyword>